<organism evidence="2 3">
    <name type="scientific">Neisseria gonorrhoeae</name>
    <dbReference type="NCBI Taxonomy" id="485"/>
    <lineage>
        <taxon>Bacteria</taxon>
        <taxon>Pseudomonadati</taxon>
        <taxon>Pseudomonadota</taxon>
        <taxon>Betaproteobacteria</taxon>
        <taxon>Neisseriales</taxon>
        <taxon>Neisseriaceae</taxon>
        <taxon>Neisseria</taxon>
    </lineage>
</organism>
<dbReference type="GO" id="GO:0016627">
    <property type="term" value="F:oxidoreductase activity, acting on the CH-CH group of donors"/>
    <property type="evidence" value="ECO:0007669"/>
    <property type="project" value="InterPro"/>
</dbReference>
<dbReference type="Proteomes" id="UP000307092">
    <property type="component" value="Unassembled WGS sequence"/>
</dbReference>
<dbReference type="EMBL" id="SUQX01000182">
    <property type="protein sequence ID" value="TJX01360.1"/>
    <property type="molecule type" value="Genomic_DNA"/>
</dbReference>
<gene>
    <name evidence="2" type="ORF">E8M63_13550</name>
</gene>
<feature type="domain" description="Acyl-CoA dehydrogenase/oxidase N-terminal" evidence="1">
    <location>
        <begin position="6"/>
        <end position="82"/>
    </location>
</feature>
<protein>
    <submittedName>
        <fullName evidence="2">Pimeloyl-CoA dehydrogenase small subunit</fullName>
    </submittedName>
</protein>
<dbReference type="SUPFAM" id="SSF56645">
    <property type="entry name" value="Acyl-CoA dehydrogenase NM domain-like"/>
    <property type="match status" value="1"/>
</dbReference>
<dbReference type="Gene3D" id="1.10.540.10">
    <property type="entry name" value="Acyl-CoA dehydrogenase/oxidase, N-terminal domain"/>
    <property type="match status" value="1"/>
</dbReference>
<dbReference type="AlphaFoldDB" id="A0AAX2TLW0"/>
<dbReference type="RefSeq" id="WP_186802912.1">
    <property type="nucleotide sequence ID" value="NZ_SUQX01000182.1"/>
</dbReference>
<evidence type="ECO:0000313" key="3">
    <source>
        <dbReference type="Proteomes" id="UP000307092"/>
    </source>
</evidence>
<dbReference type="InterPro" id="IPR013786">
    <property type="entry name" value="AcylCoA_DH/ox_N"/>
</dbReference>
<feature type="non-terminal residue" evidence="2">
    <location>
        <position position="92"/>
    </location>
</feature>
<comment type="caution">
    <text evidence="2">The sequence shown here is derived from an EMBL/GenBank/DDBJ whole genome shotgun (WGS) entry which is preliminary data.</text>
</comment>
<accession>A0AAX2TLW0</accession>
<reference evidence="2 3" key="1">
    <citation type="submission" date="2019-04" db="EMBL/GenBank/DDBJ databases">
        <title>The CDC panel for molecular diagnostics of ciprofloxacin resistance and its use for research and clinical development.</title>
        <authorList>
            <person name="Liu H."/>
            <person name="Tang K."/>
            <person name="Pham C."/>
            <person name="Schmerer M."/>
        </authorList>
    </citation>
    <scope>NUCLEOTIDE SEQUENCE [LARGE SCALE GENOMIC DNA]</scope>
    <source>
        <strain evidence="2 3">LRRBGS_0742</strain>
    </source>
</reference>
<evidence type="ECO:0000259" key="1">
    <source>
        <dbReference type="Pfam" id="PF02771"/>
    </source>
</evidence>
<name>A0AAX2TLW0_NEIGO</name>
<dbReference type="Pfam" id="PF02771">
    <property type="entry name" value="Acyl-CoA_dh_N"/>
    <property type="match status" value="1"/>
</dbReference>
<dbReference type="InterPro" id="IPR037069">
    <property type="entry name" value="AcylCoA_DH/ox_N_sf"/>
</dbReference>
<evidence type="ECO:0000313" key="2">
    <source>
        <dbReference type="EMBL" id="TJX01360.1"/>
    </source>
</evidence>
<proteinExistence type="predicted"/>
<dbReference type="GO" id="GO:0050660">
    <property type="term" value="F:flavin adenine dinucleotide binding"/>
    <property type="evidence" value="ECO:0007669"/>
    <property type="project" value="InterPro"/>
</dbReference>
<sequence length="92" mass="10002">MDFDLSEEQRLLKESVDGLLADAYDFDARKKYMKEKGGWSKALWGKLAEQGLLGLPFAETDGGFGAGAVETMIVMEALGKALVVEPYLATVV</sequence>
<dbReference type="InterPro" id="IPR009100">
    <property type="entry name" value="AcylCoA_DH/oxidase_NM_dom_sf"/>
</dbReference>